<dbReference type="GO" id="GO:0004644">
    <property type="term" value="F:phosphoribosylglycinamide formyltransferase activity"/>
    <property type="evidence" value="ECO:0007669"/>
    <property type="project" value="UniProtKB-UniRule"/>
</dbReference>
<keyword evidence="5 7" id="KW-0067">ATP-binding</keyword>
<accession>U1PF52</accession>
<feature type="binding site" evidence="7">
    <location>
        <begin position="27"/>
        <end position="28"/>
    </location>
    <ligand>
        <name>N(1)-(5-phospho-beta-D-ribosyl)glycinamide</name>
        <dbReference type="ChEBI" id="CHEBI:143788"/>
    </ligand>
</feature>
<dbReference type="InterPro" id="IPR048740">
    <property type="entry name" value="PurT_C"/>
</dbReference>
<feature type="binding site" evidence="7">
    <location>
        <position position="284"/>
    </location>
    <ligand>
        <name>Mg(2+)</name>
        <dbReference type="ChEBI" id="CHEBI:18420"/>
    </ligand>
</feature>
<feature type="binding site" evidence="7">
    <location>
        <begin position="165"/>
        <end position="170"/>
    </location>
    <ligand>
        <name>ATP</name>
        <dbReference type="ChEBI" id="CHEBI:30616"/>
    </ligand>
</feature>
<comment type="subunit">
    <text evidence="7">Homodimer.</text>
</comment>
<feature type="binding site" evidence="7">
    <location>
        <position position="291"/>
    </location>
    <ligand>
        <name>N(1)-(5-phospho-beta-D-ribosyl)glycinamide</name>
        <dbReference type="ChEBI" id="CHEBI:143788"/>
    </ligand>
</feature>
<evidence type="ECO:0000313" key="10">
    <source>
        <dbReference type="Proteomes" id="UP000030649"/>
    </source>
</evidence>
<dbReference type="NCBIfam" id="TIGR01142">
    <property type="entry name" value="purT"/>
    <property type="match status" value="1"/>
</dbReference>
<dbReference type="SUPFAM" id="SSF56059">
    <property type="entry name" value="Glutathione synthetase ATP-binding domain-like"/>
    <property type="match status" value="1"/>
</dbReference>
<evidence type="ECO:0000256" key="4">
    <source>
        <dbReference type="ARBA" id="ARBA00022755"/>
    </source>
</evidence>
<dbReference type="InterPro" id="IPR011054">
    <property type="entry name" value="Rudment_hybrid_motif"/>
</dbReference>
<dbReference type="InterPro" id="IPR013815">
    <property type="entry name" value="ATP_grasp_subdomain_1"/>
</dbReference>
<feature type="binding site" evidence="7">
    <location>
        <begin position="368"/>
        <end position="369"/>
    </location>
    <ligand>
        <name>N(1)-(5-phospho-beta-D-ribosyl)glycinamide</name>
        <dbReference type="ChEBI" id="CHEBI:143788"/>
    </ligand>
</feature>
<dbReference type="Gene3D" id="3.40.50.20">
    <property type="match status" value="1"/>
</dbReference>
<dbReference type="PANTHER" id="PTHR43055">
    <property type="entry name" value="FORMATE-DEPENDENT PHOSPHORIBOSYLGLYCINAMIDE FORMYLTRANSFERASE"/>
    <property type="match status" value="1"/>
</dbReference>
<dbReference type="HAMAP" id="MF_01643">
    <property type="entry name" value="PurT"/>
    <property type="match status" value="1"/>
</dbReference>
<evidence type="ECO:0000256" key="6">
    <source>
        <dbReference type="ARBA" id="ARBA00022842"/>
    </source>
</evidence>
<dbReference type="STRING" id="1238424.J07HQW1_00748"/>
<dbReference type="GO" id="GO:0000287">
    <property type="term" value="F:magnesium ion binding"/>
    <property type="evidence" value="ECO:0007669"/>
    <property type="project" value="UniProtKB-UniRule"/>
</dbReference>
<feature type="binding site" evidence="7">
    <location>
        <begin position="200"/>
        <end position="203"/>
    </location>
    <ligand>
        <name>ATP</name>
        <dbReference type="ChEBI" id="CHEBI:30616"/>
    </ligand>
</feature>
<dbReference type="SUPFAM" id="SSF52440">
    <property type="entry name" value="PreATP-grasp domain"/>
    <property type="match status" value="1"/>
</dbReference>
<organism evidence="9 10">
    <name type="scientific">Haloquadratum walsbyi J07HQW1</name>
    <dbReference type="NCBI Taxonomy" id="1238424"/>
    <lineage>
        <taxon>Archaea</taxon>
        <taxon>Methanobacteriati</taxon>
        <taxon>Methanobacteriota</taxon>
        <taxon>Stenosarchaea group</taxon>
        <taxon>Halobacteria</taxon>
        <taxon>Halobacteriales</taxon>
        <taxon>Haloferacaceae</taxon>
        <taxon>Haloquadratum</taxon>
    </lineage>
</organism>
<keyword evidence="2 7" id="KW-0479">Metal-binding</keyword>
<comment type="pathway">
    <text evidence="7">Purine metabolism; IMP biosynthesis via de novo pathway; N(2)-formyl-N(1)-(5-phospho-D-ribosyl)glycinamide from N(1)-(5-phospho-D-ribosyl)glycinamide (formate route): step 1/1.</text>
</comment>
<dbReference type="Pfam" id="PF22660">
    <property type="entry name" value="RS_preATP-grasp-like"/>
    <property type="match status" value="1"/>
</dbReference>
<sequence length="401" mass="43722">MSSAHGDRLGTPESPNATTLLLLGSGELGKEVVLTAQRLGVETVAVDRYEHAPAMQAAHRNYTIDMTDAAAVREIVQEEDPAVIIPEIEAIATEELKRLETQGYDVVPTAQATRLTMDREWIREFAAEEVGVTTSEYAFADTHDTYRKAVEDIGIPVVVKPTMSSSGKGQSIVREHTEISDAWETAREGSRSDTGRVIIEEFVEFDSEFTLLTVRHTDGTTFCPPIGHTQQDGDYRTSWQPHSLTTEQRTTAQRMAQEVTDGLGGYGIFGVEFFVRDGTVIFSELSPRPHDTGLVTLSSQRLSQFDLHLRAILGLPIPDIDVARPGATKALVVDEPLTQPAFTGVDEALSVSDVDIRLFGKPEAYAGRRMGVAVATAADIDTAQQRASEAVDCITVSDDET</sequence>
<evidence type="ECO:0000256" key="2">
    <source>
        <dbReference type="ARBA" id="ARBA00022723"/>
    </source>
</evidence>
<gene>
    <name evidence="7" type="primary">purT</name>
    <name evidence="9" type="ORF">J07HQW1_00748</name>
</gene>
<evidence type="ECO:0000256" key="1">
    <source>
        <dbReference type="ARBA" id="ARBA00022598"/>
    </source>
</evidence>
<dbReference type="EC" id="6.3.1.21" evidence="7"/>
<feature type="binding site" evidence="7">
    <location>
        <position position="208"/>
    </location>
    <ligand>
        <name>ATP</name>
        <dbReference type="ChEBI" id="CHEBI:30616"/>
    </ligand>
</feature>
<dbReference type="Gene3D" id="3.30.1490.20">
    <property type="entry name" value="ATP-grasp fold, A domain"/>
    <property type="match status" value="1"/>
</dbReference>
<dbReference type="EMBL" id="KE356560">
    <property type="protein sequence ID" value="ERG90721.1"/>
    <property type="molecule type" value="Genomic_DNA"/>
</dbReference>
<dbReference type="Pfam" id="PF02222">
    <property type="entry name" value="ATP-grasp"/>
    <property type="match status" value="1"/>
</dbReference>
<dbReference type="UniPathway" id="UPA00074">
    <property type="reaction ID" value="UER00127"/>
</dbReference>
<keyword evidence="3 7" id="KW-0547">Nucleotide-binding</keyword>
<feature type="binding site" evidence="7">
    <location>
        <position position="361"/>
    </location>
    <ligand>
        <name>N(1)-(5-phospho-beta-D-ribosyl)glycinamide</name>
        <dbReference type="ChEBI" id="CHEBI:143788"/>
    </ligand>
</feature>
<protein>
    <recommendedName>
        <fullName evidence="7">Formate-dependent phosphoribosylglycinamide formyltransferase</fullName>
        <ecNumber evidence="7">6.3.1.21</ecNumber>
    </recommendedName>
    <alternativeName>
        <fullName evidence="7">5'-phosphoribosylglycinamide transformylase 2</fullName>
    </alternativeName>
    <alternativeName>
        <fullName evidence="7">Formate-dependent GAR transformylase</fullName>
    </alternativeName>
    <alternativeName>
        <fullName evidence="7">GAR transformylase 2</fullName>
        <shortName evidence="7">GART 2</shortName>
    </alternativeName>
    <alternativeName>
        <fullName evidence="7">Non-folate glycinamide ribonucleotide transformylase</fullName>
    </alternativeName>
    <alternativeName>
        <fullName evidence="7">Phosphoribosylglycinamide formyltransferase 2</fullName>
    </alternativeName>
</protein>
<dbReference type="HOGENOM" id="CLU_011534_1_3_2"/>
<dbReference type="InterPro" id="IPR011761">
    <property type="entry name" value="ATP-grasp"/>
</dbReference>
<dbReference type="GO" id="GO:0006189">
    <property type="term" value="P:'de novo' IMP biosynthetic process"/>
    <property type="evidence" value="ECO:0007669"/>
    <property type="project" value="UniProtKB-UniRule"/>
</dbReference>
<evidence type="ECO:0000256" key="7">
    <source>
        <dbReference type="HAMAP-Rule" id="MF_01643"/>
    </source>
</evidence>
<keyword evidence="6 7" id="KW-0460">Magnesium</keyword>
<proteinExistence type="inferred from homology"/>
<feature type="binding site" evidence="7">
    <location>
        <position position="119"/>
    </location>
    <ligand>
        <name>ATP</name>
        <dbReference type="ChEBI" id="CHEBI:30616"/>
    </ligand>
</feature>
<dbReference type="AlphaFoldDB" id="U1PF52"/>
<feature type="domain" description="ATP-grasp" evidence="8">
    <location>
        <begin position="124"/>
        <end position="313"/>
    </location>
</feature>
<dbReference type="GO" id="GO:0043815">
    <property type="term" value="F:phosphoribosylglycinamide formyltransferase 2 activity"/>
    <property type="evidence" value="ECO:0007669"/>
    <property type="project" value="UniProtKB-UniRule"/>
</dbReference>
<dbReference type="Pfam" id="PF21244">
    <property type="entry name" value="PurT_C"/>
    <property type="match status" value="1"/>
</dbReference>
<dbReference type="PANTHER" id="PTHR43055:SF1">
    <property type="entry name" value="FORMATE-DEPENDENT PHOSPHORIBOSYLGLYCINAMIDE FORMYLTRANSFERASE"/>
    <property type="match status" value="1"/>
</dbReference>
<feature type="binding site" evidence="7">
    <location>
        <position position="160"/>
    </location>
    <ligand>
        <name>ATP</name>
        <dbReference type="ChEBI" id="CHEBI:30616"/>
    </ligand>
</feature>
<dbReference type="SUPFAM" id="SSF51246">
    <property type="entry name" value="Rudiment single hybrid motif"/>
    <property type="match status" value="1"/>
</dbReference>
<keyword evidence="4 7" id="KW-0658">Purine biosynthesis</keyword>
<dbReference type="NCBIfam" id="NF006766">
    <property type="entry name" value="PRK09288.1"/>
    <property type="match status" value="1"/>
</dbReference>
<evidence type="ECO:0000256" key="5">
    <source>
        <dbReference type="ARBA" id="ARBA00022840"/>
    </source>
</evidence>
<dbReference type="PROSITE" id="PS50975">
    <property type="entry name" value="ATP_GRASP"/>
    <property type="match status" value="1"/>
</dbReference>
<evidence type="ECO:0000259" key="8">
    <source>
        <dbReference type="PROSITE" id="PS50975"/>
    </source>
</evidence>
<dbReference type="GO" id="GO:0005829">
    <property type="term" value="C:cytosol"/>
    <property type="evidence" value="ECO:0007669"/>
    <property type="project" value="TreeGrafter"/>
</dbReference>
<keyword evidence="1 7" id="KW-0436">Ligase</keyword>
<keyword evidence="9" id="KW-0808">Transferase</keyword>
<name>U1PF52_9EURY</name>
<dbReference type="InterPro" id="IPR005862">
    <property type="entry name" value="PurT"/>
</dbReference>
<comment type="function">
    <text evidence="7">Involved in the de novo purine biosynthesis. Catalyzes the transfer of formate to 5-phospho-ribosyl-glycinamide (GAR), producing 5-phospho-ribosyl-N-formylglycinamide (FGAR). Formate is provided by PurU via hydrolysis of 10-formyl-tetrahydrofolate.</text>
</comment>
<dbReference type="InterPro" id="IPR054350">
    <property type="entry name" value="PurT/PurK_preATP-grasp"/>
</dbReference>
<comment type="catalytic activity">
    <reaction evidence="7">
        <text>N(1)-(5-phospho-beta-D-ribosyl)glycinamide + formate + ATP = N(2)-formyl-N(1)-(5-phospho-beta-D-ribosyl)glycinamide + ADP + phosphate + H(+)</text>
        <dbReference type="Rhea" id="RHEA:24829"/>
        <dbReference type="ChEBI" id="CHEBI:15378"/>
        <dbReference type="ChEBI" id="CHEBI:15740"/>
        <dbReference type="ChEBI" id="CHEBI:30616"/>
        <dbReference type="ChEBI" id="CHEBI:43474"/>
        <dbReference type="ChEBI" id="CHEBI:143788"/>
        <dbReference type="ChEBI" id="CHEBI:147286"/>
        <dbReference type="ChEBI" id="CHEBI:456216"/>
        <dbReference type="EC" id="6.3.1.21"/>
    </reaction>
</comment>
<reference evidence="9 10" key="1">
    <citation type="journal article" date="2013" name="PLoS ONE">
        <title>Assembly-driven community genomics of a hypersaline microbial ecosystem.</title>
        <authorList>
            <person name="Podell S."/>
            <person name="Ugalde J.A."/>
            <person name="Narasingarao P."/>
            <person name="Banfield J.F."/>
            <person name="Heidelberg K.B."/>
            <person name="Allen E.E."/>
        </authorList>
    </citation>
    <scope>NUCLEOTIDE SEQUENCE [LARGE SCALE GENOMIC DNA]</scope>
    <source>
        <strain evidence="10">J07HQW1</strain>
    </source>
</reference>
<evidence type="ECO:0000256" key="3">
    <source>
        <dbReference type="ARBA" id="ARBA00022741"/>
    </source>
</evidence>
<feature type="binding site" evidence="7">
    <location>
        <position position="87"/>
    </location>
    <ligand>
        <name>N(1)-(5-phospho-beta-D-ribosyl)glycinamide</name>
        <dbReference type="ChEBI" id="CHEBI:143788"/>
    </ligand>
</feature>
<comment type="similarity">
    <text evidence="7">Belongs to the PurK/PurT family.</text>
</comment>
<feature type="binding site" evidence="7">
    <location>
        <position position="272"/>
    </location>
    <ligand>
        <name>Mg(2+)</name>
        <dbReference type="ChEBI" id="CHEBI:18420"/>
    </ligand>
</feature>
<dbReference type="Proteomes" id="UP000030649">
    <property type="component" value="Unassembled WGS sequence"/>
</dbReference>
<dbReference type="Gene3D" id="3.30.470.20">
    <property type="entry name" value="ATP-grasp fold, B domain"/>
    <property type="match status" value="1"/>
</dbReference>
<evidence type="ECO:0000313" key="9">
    <source>
        <dbReference type="EMBL" id="ERG90721.1"/>
    </source>
</evidence>
<dbReference type="GO" id="GO:0005524">
    <property type="term" value="F:ATP binding"/>
    <property type="evidence" value="ECO:0007669"/>
    <property type="project" value="UniProtKB-UniRule"/>
</dbReference>
<dbReference type="InterPro" id="IPR003135">
    <property type="entry name" value="ATP-grasp_carboxylate-amine"/>
</dbReference>
<dbReference type="InterPro" id="IPR016185">
    <property type="entry name" value="PreATP-grasp_dom_sf"/>
</dbReference>